<evidence type="ECO:0000313" key="7">
    <source>
        <dbReference type="EMBL" id="HAV91591.1"/>
    </source>
</evidence>
<dbReference type="PROSITE" id="PS51686">
    <property type="entry name" value="SAM_MT_RSMB_NOP"/>
    <property type="match status" value="1"/>
</dbReference>
<dbReference type="Proteomes" id="UP000264062">
    <property type="component" value="Unassembled WGS sequence"/>
</dbReference>
<feature type="active site" description="Nucleophile" evidence="5">
    <location>
        <position position="342"/>
    </location>
</feature>
<dbReference type="PRINTS" id="PR02008">
    <property type="entry name" value="RCMTFAMILY"/>
</dbReference>
<dbReference type="InterPro" id="IPR023267">
    <property type="entry name" value="RCMT"/>
</dbReference>
<keyword evidence="1 5" id="KW-0489">Methyltransferase</keyword>
<dbReference type="Gene3D" id="1.10.940.10">
    <property type="entry name" value="NusB-like"/>
    <property type="match status" value="1"/>
</dbReference>
<feature type="binding site" evidence="5">
    <location>
        <position position="274"/>
    </location>
    <ligand>
        <name>S-adenosyl-L-methionine</name>
        <dbReference type="ChEBI" id="CHEBI:59789"/>
    </ligand>
</feature>
<accession>A0A350H7S5</accession>
<dbReference type="GO" id="GO:0006355">
    <property type="term" value="P:regulation of DNA-templated transcription"/>
    <property type="evidence" value="ECO:0007669"/>
    <property type="project" value="InterPro"/>
</dbReference>
<evidence type="ECO:0000256" key="2">
    <source>
        <dbReference type="ARBA" id="ARBA00022679"/>
    </source>
</evidence>
<evidence type="ECO:0000256" key="4">
    <source>
        <dbReference type="ARBA" id="ARBA00022884"/>
    </source>
</evidence>
<feature type="binding site" evidence="5">
    <location>
        <begin position="224"/>
        <end position="230"/>
    </location>
    <ligand>
        <name>S-adenosyl-L-methionine</name>
        <dbReference type="ChEBI" id="CHEBI:59789"/>
    </ligand>
</feature>
<dbReference type="InterPro" id="IPR049560">
    <property type="entry name" value="MeTrfase_RsmB-F_NOP2_cat"/>
</dbReference>
<dbReference type="Gene3D" id="3.40.50.150">
    <property type="entry name" value="Vaccinia Virus protein VP39"/>
    <property type="match status" value="1"/>
</dbReference>
<comment type="caution">
    <text evidence="7">The sequence shown here is derived from an EMBL/GenBank/DDBJ whole genome shotgun (WGS) entry which is preliminary data.</text>
</comment>
<evidence type="ECO:0000256" key="5">
    <source>
        <dbReference type="PROSITE-ProRule" id="PRU01023"/>
    </source>
</evidence>
<gene>
    <name evidence="7" type="ORF">DCW38_00155</name>
</gene>
<dbReference type="InterPro" id="IPR029063">
    <property type="entry name" value="SAM-dependent_MTases_sf"/>
</dbReference>
<dbReference type="Pfam" id="PF01029">
    <property type="entry name" value="NusB"/>
    <property type="match status" value="1"/>
</dbReference>
<dbReference type="Pfam" id="PF01189">
    <property type="entry name" value="Methyltr_RsmB-F"/>
    <property type="match status" value="1"/>
</dbReference>
<keyword evidence="3 5" id="KW-0949">S-adenosyl-L-methionine</keyword>
<evidence type="ECO:0000256" key="3">
    <source>
        <dbReference type="ARBA" id="ARBA00022691"/>
    </source>
</evidence>
<dbReference type="InterPro" id="IPR006027">
    <property type="entry name" value="NusB_RsmB_TIM44"/>
</dbReference>
<dbReference type="EMBL" id="DMZY01000005">
    <property type="protein sequence ID" value="HAV91591.1"/>
    <property type="molecule type" value="Genomic_DNA"/>
</dbReference>
<evidence type="ECO:0000256" key="1">
    <source>
        <dbReference type="ARBA" id="ARBA00022603"/>
    </source>
</evidence>
<organism evidence="7 8">
    <name type="scientific">candidate division WOR-3 bacterium</name>
    <dbReference type="NCBI Taxonomy" id="2052148"/>
    <lineage>
        <taxon>Bacteria</taxon>
        <taxon>Bacteria division WOR-3</taxon>
    </lineage>
</organism>
<feature type="binding site" evidence="5">
    <location>
        <position position="247"/>
    </location>
    <ligand>
        <name>S-adenosyl-L-methionine</name>
        <dbReference type="ChEBI" id="CHEBI:59789"/>
    </ligand>
</feature>
<dbReference type="SUPFAM" id="SSF53335">
    <property type="entry name" value="S-adenosyl-L-methionine-dependent methyltransferases"/>
    <property type="match status" value="1"/>
</dbReference>
<dbReference type="PANTHER" id="PTHR22807:SF53">
    <property type="entry name" value="RIBOSOMAL RNA SMALL SUBUNIT METHYLTRANSFERASE B-RELATED"/>
    <property type="match status" value="1"/>
</dbReference>
<feature type="binding site" evidence="5">
    <location>
        <position position="290"/>
    </location>
    <ligand>
        <name>S-adenosyl-L-methionine</name>
        <dbReference type="ChEBI" id="CHEBI:59789"/>
    </ligand>
</feature>
<keyword evidence="2 5" id="KW-0808">Transferase</keyword>
<evidence type="ECO:0000259" key="6">
    <source>
        <dbReference type="PROSITE" id="PS51686"/>
    </source>
</evidence>
<dbReference type="GO" id="GO:0008173">
    <property type="term" value="F:RNA methyltransferase activity"/>
    <property type="evidence" value="ECO:0007669"/>
    <property type="project" value="InterPro"/>
</dbReference>
<feature type="domain" description="SAM-dependent MTase RsmB/NOP-type" evidence="6">
    <location>
        <begin position="118"/>
        <end position="392"/>
    </location>
</feature>
<dbReference type="InterPro" id="IPR001678">
    <property type="entry name" value="MeTrfase_RsmB-F_NOP2_dom"/>
</dbReference>
<evidence type="ECO:0000313" key="8">
    <source>
        <dbReference type="Proteomes" id="UP000264062"/>
    </source>
</evidence>
<name>A0A350H7S5_UNCW3</name>
<dbReference type="InterPro" id="IPR035926">
    <property type="entry name" value="NusB-like_sf"/>
</dbReference>
<comment type="similarity">
    <text evidence="5">Belongs to the class I-like SAM-binding methyltransferase superfamily. RsmB/NOP family.</text>
</comment>
<protein>
    <recommendedName>
        <fullName evidence="6">SAM-dependent MTase RsmB/NOP-type domain-containing protein</fullName>
    </recommendedName>
</protein>
<dbReference type="SUPFAM" id="SSF48013">
    <property type="entry name" value="NusB-like"/>
    <property type="match status" value="1"/>
</dbReference>
<dbReference type="AlphaFoldDB" id="A0A350H7S5"/>
<dbReference type="PANTHER" id="PTHR22807">
    <property type="entry name" value="NOP2 YEAST -RELATED NOL1/NOP2/FMU SUN DOMAIN-CONTAINING"/>
    <property type="match status" value="1"/>
</dbReference>
<proteinExistence type="inferred from homology"/>
<dbReference type="GO" id="GO:0003723">
    <property type="term" value="F:RNA binding"/>
    <property type="evidence" value="ECO:0007669"/>
    <property type="project" value="UniProtKB-UniRule"/>
</dbReference>
<keyword evidence="4 5" id="KW-0694">RNA-binding</keyword>
<dbReference type="GO" id="GO:0001510">
    <property type="term" value="P:RNA methylation"/>
    <property type="evidence" value="ECO:0007669"/>
    <property type="project" value="InterPro"/>
</dbReference>
<sequence>MENRRLTSYRVLEEVFDKGASLKDAYKRATQGKTARESDFIKEMTYGVTRKKLLLDWYFVKAVNKEMTNVSKKSKHLIRMAIYEIVFMKHKDYAVLSSIVDIAKENLRNQDKFVNWALREFLRNYEKVSLPDSNDKQSLSHLYSFPQHLVEYLISEVGTERAVQLMQFYNEKPDYYAFNIETGEYREFSTDERLSSKEYLLDPVYLNIFRFLQLEKVSTVLDCCAAPGGKSFLLKSFVKDAKITAIDKDSRRVDTMKKNIERLDLKDIKTSAVDILASDLNKVFDLVILDVPCTATGTIRKNPDVKYNYRKKLETLPSLQYSMLEKADEYVKEDGFMLYMTCSILNQENYAVVSDFVAKNGDYKVYSQFFSFGMPFNGGYGVLLRKSGGKDV</sequence>
<reference evidence="7 8" key="1">
    <citation type="journal article" date="2018" name="Nat. Biotechnol.">
        <title>A standardized bacterial taxonomy based on genome phylogeny substantially revises the tree of life.</title>
        <authorList>
            <person name="Parks D.H."/>
            <person name="Chuvochina M."/>
            <person name="Waite D.W."/>
            <person name="Rinke C."/>
            <person name="Skarshewski A."/>
            <person name="Chaumeil P.A."/>
            <person name="Hugenholtz P."/>
        </authorList>
    </citation>
    <scope>NUCLEOTIDE SEQUENCE [LARGE SCALE GENOMIC DNA]</scope>
    <source>
        <strain evidence="7">UBA9956</strain>
    </source>
</reference>
<dbReference type="CDD" id="cd02440">
    <property type="entry name" value="AdoMet_MTases"/>
    <property type="match status" value="1"/>
</dbReference>